<dbReference type="CDD" id="cd01743">
    <property type="entry name" value="GATase1_Anthranilate_Synthase"/>
    <property type="match status" value="1"/>
</dbReference>
<gene>
    <name evidence="3" type="ORF">D1224_00970</name>
</gene>
<dbReference type="PRINTS" id="PR00097">
    <property type="entry name" value="ANTSNTHASEII"/>
</dbReference>
<dbReference type="PANTHER" id="PTHR43418">
    <property type="entry name" value="MULTIFUNCTIONAL TRYPTOPHAN BIOSYNTHESIS PROTEIN-RELATED"/>
    <property type="match status" value="1"/>
</dbReference>
<proteinExistence type="predicted"/>
<evidence type="ECO:0000259" key="2">
    <source>
        <dbReference type="Pfam" id="PF00117"/>
    </source>
</evidence>
<dbReference type="InterPro" id="IPR017926">
    <property type="entry name" value="GATASE"/>
</dbReference>
<dbReference type="Proteomes" id="UP000265431">
    <property type="component" value="Unassembled WGS sequence"/>
</dbReference>
<feature type="domain" description="Glutamine amidotransferase" evidence="2">
    <location>
        <begin position="3"/>
        <end position="185"/>
    </location>
</feature>
<dbReference type="EMBL" id="QWGB01000003">
    <property type="protein sequence ID" value="RIJ26220.1"/>
    <property type="molecule type" value="Genomic_DNA"/>
</dbReference>
<dbReference type="Pfam" id="PF00117">
    <property type="entry name" value="GATase"/>
    <property type="match status" value="1"/>
</dbReference>
<dbReference type="GO" id="GO:0005829">
    <property type="term" value="C:cytosol"/>
    <property type="evidence" value="ECO:0007669"/>
    <property type="project" value="TreeGrafter"/>
</dbReference>
<comment type="caution">
    <text evidence="3">The sequence shown here is derived from an EMBL/GenBank/DDBJ whole genome shotgun (WGS) entry which is preliminary data.</text>
</comment>
<dbReference type="PRINTS" id="PR00096">
    <property type="entry name" value="GATASE"/>
</dbReference>
<dbReference type="InterPro" id="IPR029062">
    <property type="entry name" value="Class_I_gatase-like"/>
</dbReference>
<dbReference type="AlphaFoldDB" id="A0A399R4L5"/>
<dbReference type="GO" id="GO:0004049">
    <property type="term" value="F:anthranilate synthase activity"/>
    <property type="evidence" value="ECO:0007669"/>
    <property type="project" value="TreeGrafter"/>
</dbReference>
<organism evidence="3 4">
    <name type="scientific">Henriciella barbarensis</name>
    <dbReference type="NCBI Taxonomy" id="86342"/>
    <lineage>
        <taxon>Bacteria</taxon>
        <taxon>Pseudomonadati</taxon>
        <taxon>Pseudomonadota</taxon>
        <taxon>Alphaproteobacteria</taxon>
        <taxon>Hyphomonadales</taxon>
        <taxon>Hyphomonadaceae</taxon>
        <taxon>Henriciella</taxon>
    </lineage>
</organism>
<dbReference type="PROSITE" id="PS51273">
    <property type="entry name" value="GATASE_TYPE_1"/>
    <property type="match status" value="1"/>
</dbReference>
<evidence type="ECO:0000256" key="1">
    <source>
        <dbReference type="ARBA" id="ARBA00022962"/>
    </source>
</evidence>
<evidence type="ECO:0000313" key="3">
    <source>
        <dbReference type="EMBL" id="RIJ26220.1"/>
    </source>
</evidence>
<name>A0A399R4L5_9PROT</name>
<dbReference type="PANTHER" id="PTHR43418:SF4">
    <property type="entry name" value="MULTIFUNCTIONAL TRYPTOPHAN BIOSYNTHESIS PROTEIN"/>
    <property type="match status" value="1"/>
</dbReference>
<reference evidence="3 4" key="1">
    <citation type="submission" date="2018-08" db="EMBL/GenBank/DDBJ databases">
        <title>Henriciella mobilis sp. nov., isolated from seawater.</title>
        <authorList>
            <person name="Cheng H."/>
            <person name="Wu Y.-H."/>
            <person name="Xu X.-W."/>
            <person name="Guo L.-L."/>
        </authorList>
    </citation>
    <scope>NUCLEOTIDE SEQUENCE [LARGE SCALE GENOMIC DNA]</scope>
    <source>
        <strain evidence="3 4">CCUG66934</strain>
    </source>
</reference>
<dbReference type="PRINTS" id="PR00099">
    <property type="entry name" value="CPSGATASE"/>
</dbReference>
<dbReference type="InterPro" id="IPR006221">
    <property type="entry name" value="TrpG/PapA_dom"/>
</dbReference>
<dbReference type="FunFam" id="3.40.50.880:FF:000003">
    <property type="entry name" value="Anthranilate synthase component II"/>
    <property type="match status" value="1"/>
</dbReference>
<dbReference type="RefSeq" id="WP_119378073.1">
    <property type="nucleotide sequence ID" value="NZ_QWGB01000003.1"/>
</dbReference>
<dbReference type="OrthoDB" id="9786812at2"/>
<dbReference type="GO" id="GO:0000162">
    <property type="term" value="P:L-tryptophan biosynthetic process"/>
    <property type="evidence" value="ECO:0007669"/>
    <property type="project" value="TreeGrafter"/>
</dbReference>
<accession>A0A399R4L5</accession>
<sequence>MILVIDNYDSFTWNLVHYVEQAGATTKVVRNDELTVDEALALKPTGVILSPGPCSPREAGICVNFIKQAPDNLPILGVCLGHQSIGDAYGEPVVQAGAILHGKVSTIRTTQTGLFKGLPETYDVVRYHSLAIPRDRLPETLIADAWTEDGEIMAVHHSDKPVYGVQFHPESIRTEYGHELIENFVALTK</sequence>
<evidence type="ECO:0000313" key="4">
    <source>
        <dbReference type="Proteomes" id="UP000265431"/>
    </source>
</evidence>
<dbReference type="SUPFAM" id="SSF52317">
    <property type="entry name" value="Class I glutamine amidotransferase-like"/>
    <property type="match status" value="1"/>
</dbReference>
<protein>
    <submittedName>
        <fullName evidence="3">Aminodeoxychorismate/anthranilate synthase component II</fullName>
    </submittedName>
</protein>
<dbReference type="InterPro" id="IPR050472">
    <property type="entry name" value="Anth_synth/Amidotransfase"/>
</dbReference>
<keyword evidence="1" id="KW-0315">Glutamine amidotransferase</keyword>
<keyword evidence="4" id="KW-1185">Reference proteome</keyword>
<dbReference type="Gene3D" id="3.40.50.880">
    <property type="match status" value="1"/>
</dbReference>
<dbReference type="NCBIfam" id="TIGR00566">
    <property type="entry name" value="trpG_papA"/>
    <property type="match status" value="1"/>
</dbReference>